<dbReference type="RefSeq" id="WP_246918803.1">
    <property type="nucleotide sequence ID" value="NZ_CP090145.1"/>
</dbReference>
<reference evidence="1" key="1">
    <citation type="submission" date="2021-12" db="EMBL/GenBank/DDBJ databases">
        <authorList>
            <person name="Cha I.-T."/>
            <person name="Lee K.-E."/>
            <person name="Park S.-J."/>
        </authorList>
    </citation>
    <scope>NUCLEOTIDE SEQUENCE</scope>
    <source>
        <strain evidence="1">YSM-43</strain>
    </source>
</reference>
<keyword evidence="2" id="KW-1185">Reference proteome</keyword>
<dbReference type="EMBL" id="CP090145">
    <property type="protein sequence ID" value="UOX35556.1"/>
    <property type="molecule type" value="Genomic_DNA"/>
</dbReference>
<evidence type="ECO:0000313" key="2">
    <source>
        <dbReference type="Proteomes" id="UP000830454"/>
    </source>
</evidence>
<evidence type="ECO:0000313" key="1">
    <source>
        <dbReference type="EMBL" id="UOX35556.1"/>
    </source>
</evidence>
<dbReference type="InterPro" id="IPR015943">
    <property type="entry name" value="WD40/YVTN_repeat-like_dom_sf"/>
</dbReference>
<name>A0ABY4HSH4_9FLAO</name>
<sequence length="366" mass="43149">MTLINTPFILSILFTILTVFSSCNEQKNTNATPLKLEKKSIGKTVYELDSKATLIYQDKNNNYWFSSKEKGVYKYNGKNLILYTSKDGLISYSILGNQEDKRGNLFFDTPDGVNKFDRQQFTILKIIEGENEWKLEPNDLWFRIGWNNNGPYRYDGKNLFHLKFPKSQLEDEFHSKYPNISYNPYGIYSIYKDHKGTLWFGTSSLGIYRFDGEKISWMYEKLLTETPEGGSFGIRSIIEDKEGYFWICNSTYKYKILPDKTVDNETNLINYKREKGIENNRKKNLYFMSMTIDNHNDLWMISYNDGIWKNNGKELIQYPIKNEEKEILLFAIYNDNQGNLWIATHNDGTYKYNGETFEKFKLTIPK</sequence>
<dbReference type="InterPro" id="IPR011110">
    <property type="entry name" value="Reg_prop"/>
</dbReference>
<dbReference type="Proteomes" id="UP000830454">
    <property type="component" value="Chromosome"/>
</dbReference>
<accession>A0ABY4HSH4</accession>
<protein>
    <recommendedName>
        <fullName evidence="3">Two component regulator with propeller domain</fullName>
    </recommendedName>
</protein>
<proteinExistence type="predicted"/>
<reference evidence="1" key="2">
    <citation type="submission" date="2022-04" db="EMBL/GenBank/DDBJ databases">
        <title>Complete Genome Sequence of Flavobacterium sediminilitoris YSM-43, Isolated from a Tidal Sediment.</title>
        <authorList>
            <person name="Lee P.A."/>
        </authorList>
    </citation>
    <scope>NUCLEOTIDE SEQUENCE</scope>
    <source>
        <strain evidence="1">YSM-43</strain>
    </source>
</reference>
<evidence type="ECO:0008006" key="3">
    <source>
        <dbReference type="Google" id="ProtNLM"/>
    </source>
</evidence>
<dbReference type="Gene3D" id="2.130.10.10">
    <property type="entry name" value="YVTN repeat-like/Quinoprotein amine dehydrogenase"/>
    <property type="match status" value="2"/>
</dbReference>
<dbReference type="SUPFAM" id="SSF63829">
    <property type="entry name" value="Calcium-dependent phosphotriesterase"/>
    <property type="match status" value="1"/>
</dbReference>
<dbReference type="Pfam" id="PF07494">
    <property type="entry name" value="Reg_prop"/>
    <property type="match status" value="2"/>
</dbReference>
<gene>
    <name evidence="1" type="ORF">LXD69_08530</name>
</gene>
<organism evidence="1 2">
    <name type="scientific">Flavobacterium sediminilitoris</name>
    <dbReference type="NCBI Taxonomy" id="2024526"/>
    <lineage>
        <taxon>Bacteria</taxon>
        <taxon>Pseudomonadati</taxon>
        <taxon>Bacteroidota</taxon>
        <taxon>Flavobacteriia</taxon>
        <taxon>Flavobacteriales</taxon>
        <taxon>Flavobacteriaceae</taxon>
        <taxon>Flavobacterium</taxon>
    </lineage>
</organism>